<feature type="domain" description="BURP" evidence="2">
    <location>
        <begin position="135"/>
        <end position="349"/>
    </location>
</feature>
<dbReference type="OMA" id="HWGSIMN"/>
<feature type="signal peptide" evidence="1">
    <location>
        <begin position="1"/>
        <end position="16"/>
    </location>
</feature>
<dbReference type="Pfam" id="PF03181">
    <property type="entry name" value="BURP"/>
    <property type="match status" value="1"/>
</dbReference>
<reference evidence="4" key="1">
    <citation type="journal article" date="2014" name="Science">
        <title>The coffee genome provides insight into the convergent evolution of caffeine biosynthesis.</title>
        <authorList>
            <person name="Denoeud F."/>
            <person name="Carretero-Paulet L."/>
            <person name="Dereeper A."/>
            <person name="Droc G."/>
            <person name="Guyot R."/>
            <person name="Pietrella M."/>
            <person name="Zheng C."/>
            <person name="Alberti A."/>
            <person name="Anthony F."/>
            <person name="Aprea G."/>
            <person name="Aury J.M."/>
            <person name="Bento P."/>
            <person name="Bernard M."/>
            <person name="Bocs S."/>
            <person name="Campa C."/>
            <person name="Cenci A."/>
            <person name="Combes M.C."/>
            <person name="Crouzillat D."/>
            <person name="Da Silva C."/>
            <person name="Daddiego L."/>
            <person name="De Bellis F."/>
            <person name="Dussert S."/>
            <person name="Garsmeur O."/>
            <person name="Gayraud T."/>
            <person name="Guignon V."/>
            <person name="Jahn K."/>
            <person name="Jamilloux V."/>
            <person name="Joet T."/>
            <person name="Labadie K."/>
            <person name="Lan T."/>
            <person name="Leclercq J."/>
            <person name="Lepelley M."/>
            <person name="Leroy T."/>
            <person name="Li L.T."/>
            <person name="Librado P."/>
            <person name="Lopez L."/>
            <person name="Munoz A."/>
            <person name="Noel B."/>
            <person name="Pallavicini A."/>
            <person name="Perrotta G."/>
            <person name="Poncet V."/>
            <person name="Pot D."/>
            <person name="Priyono X."/>
            <person name="Rigoreau M."/>
            <person name="Rouard M."/>
            <person name="Rozas J."/>
            <person name="Tranchant-Dubreuil C."/>
            <person name="VanBuren R."/>
            <person name="Zhang Q."/>
            <person name="Andrade A.C."/>
            <person name="Argout X."/>
            <person name="Bertrand B."/>
            <person name="de Kochko A."/>
            <person name="Graziosi G."/>
            <person name="Henry R.J."/>
            <person name="Jayarama X."/>
            <person name="Ming R."/>
            <person name="Nagai C."/>
            <person name="Rounsley S."/>
            <person name="Sankoff D."/>
            <person name="Giuliano G."/>
            <person name="Albert V.A."/>
            <person name="Wincker P."/>
            <person name="Lashermes P."/>
        </authorList>
    </citation>
    <scope>NUCLEOTIDE SEQUENCE [LARGE SCALE GENOMIC DNA]</scope>
    <source>
        <strain evidence="4">cv. DH200-94</strain>
    </source>
</reference>
<dbReference type="EMBL" id="HG739202">
    <property type="protein sequence ID" value="CDP16146.1"/>
    <property type="molecule type" value="Genomic_DNA"/>
</dbReference>
<name>A0A068V668_COFCA</name>
<dbReference type="PROSITE" id="PS51277">
    <property type="entry name" value="BURP"/>
    <property type="match status" value="1"/>
</dbReference>
<evidence type="ECO:0000313" key="4">
    <source>
        <dbReference type="Proteomes" id="UP000295252"/>
    </source>
</evidence>
<sequence>MVLVLLLSHLTSKILGSSTVIAGSYVLAFYRGCYYLMDLLKLLCFLISVSLGVAAKHADLEVYWKSKLPNTPMPKAVRDIIQNGKPPGVGGLSASPQAIPIRFGRRYFTYGHGVVRDGKNPTEAQLRNHQNVTVFFLKRDLHWGSIMNLQFVNLLDNTAAFLPRQVADSIPFSSKSVPEILNKFSVNPDSVQAEAIKELIADCEEPVIEVEDKYCATSLESMVDFTTSKLGKNVGAISTEAQKTDPKISKYVIVDVFKLNDDDKAIVACHKQDYVYAVFYCHTLRRTDAYRVNLVGADDGAKVKAVVVCHEDTSAWTPKHVAFQLLKVKPGSVPICHFLPEDHFVSWALKH</sequence>
<dbReference type="PhylomeDB" id="A0A068V668"/>
<keyword evidence="4" id="KW-1185">Reference proteome</keyword>
<keyword evidence="1" id="KW-0732">Signal</keyword>
<organism evidence="3 4">
    <name type="scientific">Coffea canephora</name>
    <name type="common">Robusta coffee</name>
    <dbReference type="NCBI Taxonomy" id="49390"/>
    <lineage>
        <taxon>Eukaryota</taxon>
        <taxon>Viridiplantae</taxon>
        <taxon>Streptophyta</taxon>
        <taxon>Embryophyta</taxon>
        <taxon>Tracheophyta</taxon>
        <taxon>Spermatophyta</taxon>
        <taxon>Magnoliopsida</taxon>
        <taxon>eudicotyledons</taxon>
        <taxon>Gunneridae</taxon>
        <taxon>Pentapetalae</taxon>
        <taxon>asterids</taxon>
        <taxon>lamiids</taxon>
        <taxon>Gentianales</taxon>
        <taxon>Rubiaceae</taxon>
        <taxon>Ixoroideae</taxon>
        <taxon>Gardenieae complex</taxon>
        <taxon>Bertiereae - Coffeeae clade</taxon>
        <taxon>Coffeeae</taxon>
        <taxon>Coffea</taxon>
    </lineage>
</organism>
<dbReference type="Proteomes" id="UP000295252">
    <property type="component" value="Chromosome X"/>
</dbReference>
<gene>
    <name evidence="3" type="ORF">GSCOC_T00017226001</name>
</gene>
<evidence type="ECO:0000256" key="1">
    <source>
        <dbReference type="SAM" id="SignalP"/>
    </source>
</evidence>
<dbReference type="PANTHER" id="PTHR31236:SF2">
    <property type="entry name" value="BURP DOMAIN PROTEIN RD22"/>
    <property type="match status" value="1"/>
</dbReference>
<dbReference type="SMART" id="SM01045">
    <property type="entry name" value="BURP"/>
    <property type="match status" value="1"/>
</dbReference>
<dbReference type="AlphaFoldDB" id="A0A068V668"/>
<evidence type="ECO:0000259" key="2">
    <source>
        <dbReference type="PROSITE" id="PS51277"/>
    </source>
</evidence>
<feature type="chain" id="PRO_5001658284" description="BURP domain-containing protein" evidence="1">
    <location>
        <begin position="17"/>
        <end position="351"/>
    </location>
</feature>
<dbReference type="InParanoid" id="A0A068V668"/>
<dbReference type="InterPro" id="IPR044816">
    <property type="entry name" value="BURP"/>
</dbReference>
<protein>
    <recommendedName>
        <fullName evidence="2">BURP domain-containing protein</fullName>
    </recommendedName>
</protein>
<dbReference type="Gramene" id="CDP16146">
    <property type="protein sequence ID" value="CDP16146"/>
    <property type="gene ID" value="GSCOC_T00017226001"/>
</dbReference>
<accession>A0A068V668</accession>
<dbReference type="OrthoDB" id="654134at2759"/>
<dbReference type="InterPro" id="IPR004873">
    <property type="entry name" value="BURP_dom"/>
</dbReference>
<dbReference type="STRING" id="49390.A0A068V668"/>
<proteinExistence type="predicted"/>
<dbReference type="PANTHER" id="PTHR31236">
    <property type="entry name" value="BURP DOMAIN PROTEIN USPL1-LIKE"/>
    <property type="match status" value="1"/>
</dbReference>
<evidence type="ECO:0000313" key="3">
    <source>
        <dbReference type="EMBL" id="CDP16146.1"/>
    </source>
</evidence>